<dbReference type="InterPro" id="IPR016176">
    <property type="entry name" value="Cbl-dep_enz_cat"/>
</dbReference>
<sequence>MSKRPDDFEVRRQHLKNLTDEELERRFWQLAEEIVKPLVELAYNHTSPAVERSVLLRMGFSSIEAKAIVEGVMKLGLLGKGAGNVVYRLAKKKNLPIREAGLLLVEGKAWEEVPGLFEGGAANA</sequence>
<dbReference type="Gene3D" id="6.10.250.2220">
    <property type="match status" value="1"/>
</dbReference>
<dbReference type="InterPro" id="IPR015130">
    <property type="entry name" value="Lys-AminoMut_A"/>
</dbReference>
<dbReference type="Gene3D" id="1.10.8.1000">
    <property type="entry name" value="Ornithine 4,5 aminomutase S component, alpha subunit-like"/>
    <property type="match status" value="1"/>
</dbReference>
<dbReference type="GO" id="GO:0047831">
    <property type="term" value="F:D-ornithine 4,5-aminomutase activity"/>
    <property type="evidence" value="ECO:0007669"/>
    <property type="project" value="UniProtKB-EC"/>
</dbReference>
<comment type="caution">
    <text evidence="2">The sequence shown here is derived from an EMBL/GenBank/DDBJ whole genome shotgun (WGS) entry which is preliminary data.</text>
</comment>
<reference evidence="2 3" key="1">
    <citation type="journal article" date="2011" name="J. Bacteriol.">
        <title>Draft genome sequence of Caloramator australicus strain RC3T, a thermoanaerobe from the Great Artesian Basin of Australia.</title>
        <authorList>
            <person name="Ogg C.D."/>
            <person name="Patel B.K.C."/>
        </authorList>
    </citation>
    <scope>NUCLEOTIDE SEQUENCE [LARGE SCALE GENOMIC DNA]</scope>
    <source>
        <strain evidence="2 3">RC3</strain>
    </source>
</reference>
<evidence type="ECO:0000313" key="3">
    <source>
        <dbReference type="Proteomes" id="UP000007652"/>
    </source>
</evidence>
<organism evidence="2 3">
    <name type="scientific">Caloramator australicus RC3</name>
    <dbReference type="NCBI Taxonomy" id="857293"/>
    <lineage>
        <taxon>Bacteria</taxon>
        <taxon>Bacillati</taxon>
        <taxon>Bacillota</taxon>
        <taxon>Clostridia</taxon>
        <taxon>Eubacteriales</taxon>
        <taxon>Clostridiaceae</taxon>
        <taxon>Caloramator</taxon>
    </lineage>
</organism>
<dbReference type="EC" id="5.4.3.5" evidence="2"/>
<dbReference type="eggNOG" id="ENOG5032S0N">
    <property type="taxonomic scope" value="Bacteria"/>
</dbReference>
<evidence type="ECO:0000313" key="2">
    <source>
        <dbReference type="EMBL" id="CCJ34656.1"/>
    </source>
</evidence>
<evidence type="ECO:0000259" key="1">
    <source>
        <dbReference type="Pfam" id="PF16552"/>
    </source>
</evidence>
<keyword evidence="2" id="KW-0413">Isomerase</keyword>
<protein>
    <submittedName>
        <fullName evidence="2">D-Ornithine 4,5-aminomutase S subunit</fullName>
        <ecNumber evidence="2">5.4.3.5</ecNumber>
    </submittedName>
</protein>
<dbReference type="RefSeq" id="WP_008909899.1">
    <property type="nucleotide sequence ID" value="NZ_CAKP01000138.1"/>
</dbReference>
<feature type="domain" description="D-Lysine 5,6-aminomutase alpha subunit" evidence="1">
    <location>
        <begin position="3"/>
        <end position="115"/>
    </location>
</feature>
<accession>I7KWQ7</accession>
<dbReference type="STRING" id="857293.CAAU_2573"/>
<dbReference type="EMBL" id="CAKP01000138">
    <property type="protein sequence ID" value="CCJ34656.1"/>
    <property type="molecule type" value="Genomic_DNA"/>
</dbReference>
<keyword evidence="3" id="KW-1185">Reference proteome</keyword>
<dbReference type="Proteomes" id="UP000007652">
    <property type="component" value="Unassembled WGS sequence"/>
</dbReference>
<gene>
    <name evidence="2" type="ORF">CAAU_2573</name>
</gene>
<dbReference type="OrthoDB" id="5147116at2"/>
<proteinExistence type="predicted"/>
<dbReference type="AlphaFoldDB" id="I7KWQ7"/>
<name>I7KWQ7_9CLOT</name>
<dbReference type="GO" id="GO:0031419">
    <property type="term" value="F:cobalamin binding"/>
    <property type="evidence" value="ECO:0007669"/>
    <property type="project" value="InterPro"/>
</dbReference>
<dbReference type="SUPFAM" id="SSF51703">
    <property type="entry name" value="Cobalamin (vitamin B12)-dependent enzymes"/>
    <property type="match status" value="1"/>
</dbReference>
<dbReference type="Pfam" id="PF16552">
    <property type="entry name" value="OAM_alpha"/>
    <property type="match status" value="1"/>
</dbReference>